<dbReference type="EMBL" id="KZ303844">
    <property type="protein sequence ID" value="PHZ15667.1"/>
    <property type="molecule type" value="Genomic_DNA"/>
</dbReference>
<name>A0A2G4T3S7_RHIZD</name>
<accession>A0A2G4T3S7</accession>
<gene>
    <name evidence="1" type="ORF">RHIMIDRAFT_235009</name>
</gene>
<organism evidence="1 2">
    <name type="scientific">Rhizopus microsporus ATCC 52813</name>
    <dbReference type="NCBI Taxonomy" id="1340429"/>
    <lineage>
        <taxon>Eukaryota</taxon>
        <taxon>Fungi</taxon>
        <taxon>Fungi incertae sedis</taxon>
        <taxon>Mucoromycota</taxon>
        <taxon>Mucoromycotina</taxon>
        <taxon>Mucoromycetes</taxon>
        <taxon>Mucorales</taxon>
        <taxon>Mucorineae</taxon>
        <taxon>Rhizopodaceae</taxon>
        <taxon>Rhizopus</taxon>
    </lineage>
</organism>
<dbReference type="GeneID" id="35439269"/>
<reference evidence="1 2" key="1">
    <citation type="journal article" date="2016" name="Proc. Natl. Acad. Sci. U.S.A.">
        <title>Lipid metabolic changes in an early divergent fungus govern the establishment of a mutualistic symbiosis with endobacteria.</title>
        <authorList>
            <person name="Lastovetsky O.A."/>
            <person name="Gaspar M.L."/>
            <person name="Mondo S.J."/>
            <person name="LaButti K.M."/>
            <person name="Sandor L."/>
            <person name="Grigoriev I.V."/>
            <person name="Henry S.A."/>
            <person name="Pawlowska T.E."/>
        </authorList>
    </citation>
    <scope>NUCLEOTIDE SEQUENCE [LARGE SCALE GENOMIC DNA]</scope>
    <source>
        <strain evidence="1 2">ATCC 52813</strain>
    </source>
</reference>
<sequence length="221" mass="25097">MCVFRIANHVCQREIKKNDVAELYAAALEWSFWLKELVGAEYKSKTKSRKDPTTDCRNVLLELASLHWAKRMAAAGGKEEAGVALLDDDEKNKYTIWGPNSRVELGNSADILGFDCSTLMKKYFENQDLSTHVDFDLKSIVKFGRRLWSPDQAVFGCSMNHKEDNITSFFIKLCIRVDINKQNGPRASVKELTYFSEAVSYLKYKPPDGSSRLPASSKHLM</sequence>
<evidence type="ECO:0000313" key="1">
    <source>
        <dbReference type="EMBL" id="PHZ15667.1"/>
    </source>
</evidence>
<protein>
    <submittedName>
        <fullName evidence="1">Uncharacterized protein</fullName>
    </submittedName>
</protein>
<dbReference type="AlphaFoldDB" id="A0A2G4T3S7"/>
<evidence type="ECO:0000313" key="2">
    <source>
        <dbReference type="Proteomes" id="UP000242254"/>
    </source>
</evidence>
<dbReference type="RefSeq" id="XP_023469375.1">
    <property type="nucleotide sequence ID" value="XM_023608279.1"/>
</dbReference>
<proteinExistence type="predicted"/>
<keyword evidence="2" id="KW-1185">Reference proteome</keyword>
<dbReference type="Proteomes" id="UP000242254">
    <property type="component" value="Unassembled WGS sequence"/>
</dbReference>